<dbReference type="InterPro" id="IPR019109">
    <property type="entry name" value="MamF_MmsF"/>
</dbReference>
<reference evidence="6 7" key="1">
    <citation type="submission" date="2017-09" db="EMBL/GenBank/DDBJ databases">
        <title>Depth-based differentiation of microbial function through sediment-hosted aquifers and enrichment of novel symbionts in the deep terrestrial subsurface.</title>
        <authorList>
            <person name="Probst A.J."/>
            <person name="Ladd B."/>
            <person name="Jarett J.K."/>
            <person name="Geller-Mcgrath D.E."/>
            <person name="Sieber C.M."/>
            <person name="Emerson J.B."/>
            <person name="Anantharaman K."/>
            <person name="Thomas B.C."/>
            <person name="Malmstrom R."/>
            <person name="Stieglmeier M."/>
            <person name="Klingl A."/>
            <person name="Woyke T."/>
            <person name="Ryan C.M."/>
            <person name="Banfield J.F."/>
        </authorList>
    </citation>
    <scope>NUCLEOTIDE SEQUENCE [LARGE SCALE GENOMIC DNA]</scope>
    <source>
        <strain evidence="6">CG11_big_fil_rev_8_21_14_0_20_36_20</strain>
    </source>
</reference>
<comment type="caution">
    <text evidence="6">The sequence shown here is derived from an EMBL/GenBank/DDBJ whole genome shotgun (WGS) entry which is preliminary data.</text>
</comment>
<evidence type="ECO:0000256" key="1">
    <source>
        <dbReference type="ARBA" id="ARBA00004141"/>
    </source>
</evidence>
<evidence type="ECO:0000256" key="3">
    <source>
        <dbReference type="ARBA" id="ARBA00022989"/>
    </source>
</evidence>
<organism evidence="6 7">
    <name type="scientific">Candidatus Komeilibacteria bacterium CG11_big_fil_rev_8_21_14_0_20_36_20</name>
    <dbReference type="NCBI Taxonomy" id="1974477"/>
    <lineage>
        <taxon>Bacteria</taxon>
        <taxon>Candidatus Komeiliibacteriota</taxon>
    </lineage>
</organism>
<keyword evidence="2 5" id="KW-0812">Transmembrane</keyword>
<sequence>MDKITPDKKDIESNKVLAAVGYIWILCLVPLFLKQKSKFAQFHAKQGLLLFIIELVGWIIPVIGWILFVVAIIYAILGVKAALEGKYWEMPVLGKYAAKLNL</sequence>
<dbReference type="EMBL" id="PCWQ01000020">
    <property type="protein sequence ID" value="PIR06164.1"/>
    <property type="molecule type" value="Genomic_DNA"/>
</dbReference>
<protein>
    <recommendedName>
        <fullName evidence="8">DUF4870 domain-containing protein</fullName>
    </recommendedName>
</protein>
<dbReference type="Proteomes" id="UP000230564">
    <property type="component" value="Unassembled WGS sequence"/>
</dbReference>
<evidence type="ECO:0000313" key="7">
    <source>
        <dbReference type="Proteomes" id="UP000230564"/>
    </source>
</evidence>
<comment type="subcellular location">
    <subcellularLocation>
        <location evidence="1">Membrane</location>
        <topology evidence="1">Multi-pass membrane protein</topology>
    </subcellularLocation>
</comment>
<gene>
    <name evidence="6" type="ORF">COV55_04785</name>
</gene>
<feature type="transmembrane region" description="Helical" evidence="5">
    <location>
        <begin position="16"/>
        <end position="33"/>
    </location>
</feature>
<evidence type="ECO:0000256" key="4">
    <source>
        <dbReference type="ARBA" id="ARBA00023136"/>
    </source>
</evidence>
<accession>A0A2H0NBB9</accession>
<keyword evidence="4 5" id="KW-0472">Membrane</keyword>
<dbReference type="AlphaFoldDB" id="A0A2H0NBB9"/>
<keyword evidence="3 5" id="KW-1133">Transmembrane helix</keyword>
<evidence type="ECO:0000256" key="5">
    <source>
        <dbReference type="SAM" id="Phobius"/>
    </source>
</evidence>
<feature type="transmembrane region" description="Helical" evidence="5">
    <location>
        <begin position="48"/>
        <end position="77"/>
    </location>
</feature>
<evidence type="ECO:0008006" key="8">
    <source>
        <dbReference type="Google" id="ProtNLM"/>
    </source>
</evidence>
<name>A0A2H0NBB9_9BACT</name>
<evidence type="ECO:0000256" key="2">
    <source>
        <dbReference type="ARBA" id="ARBA00022692"/>
    </source>
</evidence>
<proteinExistence type="predicted"/>
<dbReference type="Pfam" id="PF09685">
    <property type="entry name" value="MamF_MmsF"/>
    <property type="match status" value="1"/>
</dbReference>
<evidence type="ECO:0000313" key="6">
    <source>
        <dbReference type="EMBL" id="PIR06164.1"/>
    </source>
</evidence>